<accession>A0A6J6DF22</accession>
<name>A0A6J6DF22_9ZZZZ</name>
<evidence type="ECO:0000259" key="1">
    <source>
        <dbReference type="Pfam" id="PF07739"/>
    </source>
</evidence>
<reference evidence="2" key="1">
    <citation type="submission" date="2020-05" db="EMBL/GenBank/DDBJ databases">
        <authorList>
            <person name="Chiriac C."/>
            <person name="Salcher M."/>
            <person name="Ghai R."/>
            <person name="Kavagutti S V."/>
        </authorList>
    </citation>
    <scope>NUCLEOTIDE SEQUENCE</scope>
</reference>
<sequence length="113" mass="12876">MTNPLGMHAGQYRNEYTEAENKSFTEQFSSITTAMAEAMANGVSVSDEQVQQLIRQHYDFCLQFWPPTREAYKSLAMSFILPSEYRDSYESVATGLGKYHYDAIVVWADANLD</sequence>
<dbReference type="Pfam" id="PF07739">
    <property type="entry name" value="TipAS"/>
    <property type="match status" value="1"/>
</dbReference>
<evidence type="ECO:0000313" key="2">
    <source>
        <dbReference type="EMBL" id="CAB4561695.1"/>
    </source>
</evidence>
<dbReference type="InterPro" id="IPR036244">
    <property type="entry name" value="TipA-like_antibiotic-bd"/>
</dbReference>
<organism evidence="2">
    <name type="scientific">freshwater metagenome</name>
    <dbReference type="NCBI Taxonomy" id="449393"/>
    <lineage>
        <taxon>unclassified sequences</taxon>
        <taxon>metagenomes</taxon>
        <taxon>ecological metagenomes</taxon>
    </lineage>
</organism>
<protein>
    <submittedName>
        <fullName evidence="2">Unannotated protein</fullName>
    </submittedName>
</protein>
<dbReference type="EMBL" id="CAEZTD010000051">
    <property type="protein sequence ID" value="CAB4561695.1"/>
    <property type="molecule type" value="Genomic_DNA"/>
</dbReference>
<proteinExistence type="predicted"/>
<feature type="domain" description="TipAS antibiotic-recognition" evidence="1">
    <location>
        <begin position="13"/>
        <end position="106"/>
    </location>
</feature>
<gene>
    <name evidence="2" type="ORF">UFOPK1591_00772</name>
</gene>
<dbReference type="InterPro" id="IPR012925">
    <property type="entry name" value="TipAS_dom"/>
</dbReference>
<dbReference type="Gene3D" id="1.10.490.50">
    <property type="entry name" value="Antibiotic binding domain of TipA-like multidrug resistance regulators"/>
    <property type="match status" value="1"/>
</dbReference>
<dbReference type="SUPFAM" id="SSF89082">
    <property type="entry name" value="Antibiotic binding domain of TipA-like multidrug resistance regulators"/>
    <property type="match status" value="1"/>
</dbReference>
<dbReference type="AlphaFoldDB" id="A0A6J6DF22"/>